<proteinExistence type="predicted"/>
<dbReference type="Proteomes" id="UP000238916">
    <property type="component" value="Unassembled WGS sequence"/>
</dbReference>
<reference evidence="1" key="1">
    <citation type="submission" date="2018-02" db="EMBL/GenBank/DDBJ databases">
        <authorList>
            <person name="Cohen D.B."/>
            <person name="Kent A.D."/>
        </authorList>
    </citation>
    <scope>NUCLEOTIDE SEQUENCE [LARGE SCALE GENOMIC DNA]</scope>
    <source>
        <strain evidence="1">Peat soil MAG SbF1</strain>
    </source>
</reference>
<accession>A0A2U3LZ11</accession>
<gene>
    <name evidence="1" type="ORF">SBF1_9710002</name>
</gene>
<sequence>MLAQRLTPDKLIRLRMYCNELAKIKKYIDDAEQDIAEHGAVELFVQGAQQCRRKNPAMQNFLELERMYFTLFNRIERIIDGEIKVVDDIWK</sequence>
<evidence type="ECO:0000313" key="1">
    <source>
        <dbReference type="EMBL" id="SPF56992.1"/>
    </source>
</evidence>
<organism evidence="1">
    <name type="scientific">Candidatus Desulfosporosinus infrequens</name>
    <dbReference type="NCBI Taxonomy" id="2043169"/>
    <lineage>
        <taxon>Bacteria</taxon>
        <taxon>Bacillati</taxon>
        <taxon>Bacillota</taxon>
        <taxon>Clostridia</taxon>
        <taxon>Eubacteriales</taxon>
        <taxon>Desulfitobacteriaceae</taxon>
        <taxon>Desulfosporosinus</taxon>
    </lineage>
</organism>
<dbReference type="AlphaFoldDB" id="A0A2U3LZ11"/>
<dbReference type="EMBL" id="OMOF01000969">
    <property type="protein sequence ID" value="SPF56992.1"/>
    <property type="molecule type" value="Genomic_DNA"/>
</dbReference>
<protein>
    <submittedName>
        <fullName evidence="1">Uncharacterized protein</fullName>
    </submittedName>
</protein>
<name>A0A2U3LZ11_9FIRM</name>